<evidence type="ECO:0000313" key="3">
    <source>
        <dbReference type="Proteomes" id="UP000262714"/>
    </source>
</evidence>
<keyword evidence="2" id="KW-0378">Hydrolase</keyword>
<dbReference type="GO" id="GO:0003678">
    <property type="term" value="F:DNA helicase activity"/>
    <property type="evidence" value="ECO:0007669"/>
    <property type="project" value="InterPro"/>
</dbReference>
<accession>A0A385IK14</accession>
<dbReference type="InterPro" id="IPR007694">
    <property type="entry name" value="DNA_helicase_DnaB-like_C"/>
</dbReference>
<keyword evidence="2" id="KW-0547">Nucleotide-binding</keyword>
<keyword evidence="2" id="KW-0347">Helicase</keyword>
<keyword evidence="3" id="KW-1185">Reference proteome</keyword>
<dbReference type="Pfam" id="PF03796">
    <property type="entry name" value="DnaB_C"/>
    <property type="match status" value="1"/>
</dbReference>
<dbReference type="Proteomes" id="UP000262714">
    <property type="component" value="Segment"/>
</dbReference>
<dbReference type="InterPro" id="IPR016136">
    <property type="entry name" value="DNA_helicase_N/primase_C"/>
</dbReference>
<dbReference type="SUPFAM" id="SSF52540">
    <property type="entry name" value="P-loop containing nucleoside triphosphate hydrolases"/>
    <property type="match status" value="1"/>
</dbReference>
<reference evidence="2 3" key="1">
    <citation type="submission" date="2018-02" db="EMBL/GenBank/DDBJ databases">
        <title>Genomic characterization of three novel Basilisk-like phages infecting Bacillus anthracis.</title>
        <authorList>
            <person name="Farlow J."/>
            <person name="Bolkvadze D."/>
            <person name="Leshkasheli L."/>
            <person name="Kusradze I."/>
            <person name="Kotorashvili A."/>
            <person name="Kotaria N."/>
            <person name="Balarjishvili N."/>
            <person name="Kvachadze L."/>
            <person name="Nikolich M."/>
            <person name="Kutateladze M."/>
        </authorList>
    </citation>
    <scope>NUCLEOTIDE SEQUENCE [LARGE SCALE GENOMIC DNA]</scope>
</reference>
<gene>
    <name evidence="2" type="ORF">vBBBak10_064</name>
</gene>
<evidence type="ECO:0000313" key="2">
    <source>
        <dbReference type="EMBL" id="AXY83212.1"/>
    </source>
</evidence>
<dbReference type="InterPro" id="IPR036185">
    <property type="entry name" value="DNA_heli_DnaB-like_N_sf"/>
</dbReference>
<dbReference type="PANTHER" id="PTHR30153:SF2">
    <property type="entry name" value="REPLICATIVE DNA HELICASE"/>
    <property type="match status" value="1"/>
</dbReference>
<dbReference type="InterPro" id="IPR027417">
    <property type="entry name" value="P-loop_NTPase"/>
</dbReference>
<protein>
    <submittedName>
        <fullName evidence="2">Replicative DNA helicase</fullName>
    </submittedName>
</protein>
<dbReference type="GO" id="GO:0006260">
    <property type="term" value="P:DNA replication"/>
    <property type="evidence" value="ECO:0007669"/>
    <property type="project" value="InterPro"/>
</dbReference>
<sequence length="452" mass="51227">MADLHSKSTEFYILKVMYNRESMIPEIAQKLKPNDFVDHNNRVMFGAMLRASASGGISAEGIMTLLEAERKQEHQNFVAAGGAYMIEGTFRDNTLPETPSIEAQVKMLKSYTYRRNAIVTANKVIAYAETNYDSEAGQEFIDVQAIDERIKENIYALRSNLDNDEEVKVIGTKAKRVREAIKNKEAAGISIAEKFPLLNQMFKALRPAALYVIGAPEKVGKSSFMLEIAMFLVTTYGIPVAYADTEMTEEEILLRMVSKLSGVPEDLIANDNLNEFQIPLVERAWDQVEELPLYYFNANMMDNSKLESKVKELQLKYNIQLFVYDYVKIQSHEIDAGRTDLVMAAKIDTLKEKIAKQCKIPVITSGQAIINEQNKKWKFWETSHFGKLADVICFLYLTDKSDPMKQGTHELVLTTGRKVDQNLIGRAISFEFQQNIHSVRELGWADGKIKGV</sequence>
<dbReference type="SUPFAM" id="SSF48024">
    <property type="entry name" value="N-terminal domain of DnaB helicase"/>
    <property type="match status" value="1"/>
</dbReference>
<dbReference type="EMBL" id="MG967618">
    <property type="protein sequence ID" value="AXY83212.1"/>
    <property type="molecule type" value="Genomic_DNA"/>
</dbReference>
<dbReference type="PANTHER" id="PTHR30153">
    <property type="entry name" value="REPLICATIVE DNA HELICASE DNAB"/>
    <property type="match status" value="1"/>
</dbReference>
<keyword evidence="2" id="KW-0067">ATP-binding</keyword>
<organism evidence="2 3">
    <name type="scientific">Bacillus phage v_B-Bak10</name>
    <dbReference type="NCBI Taxonomy" id="2094736"/>
    <lineage>
        <taxon>Viruses</taxon>
        <taxon>Duplodnaviria</taxon>
        <taxon>Heunggongvirae</taxon>
        <taxon>Uroviricota</taxon>
        <taxon>Caudoviricetes</taxon>
        <taxon>Sejongvirinae</taxon>
        <taxon>Basiliskvirus</taxon>
        <taxon>Basiliskvirus bak10</taxon>
    </lineage>
</organism>
<evidence type="ECO:0000259" key="1">
    <source>
        <dbReference type="PROSITE" id="PS51199"/>
    </source>
</evidence>
<feature type="domain" description="SF4 helicase" evidence="1">
    <location>
        <begin position="184"/>
        <end position="389"/>
    </location>
</feature>
<dbReference type="Gene3D" id="1.10.860.10">
    <property type="entry name" value="DNAb Helicase, Chain A"/>
    <property type="match status" value="1"/>
</dbReference>
<dbReference type="GO" id="GO:0005524">
    <property type="term" value="F:ATP binding"/>
    <property type="evidence" value="ECO:0007669"/>
    <property type="project" value="InterPro"/>
</dbReference>
<dbReference type="Gene3D" id="3.40.50.300">
    <property type="entry name" value="P-loop containing nucleotide triphosphate hydrolases"/>
    <property type="match status" value="1"/>
</dbReference>
<name>A0A385IK14_9CAUD</name>
<proteinExistence type="predicted"/>
<dbReference type="PROSITE" id="PS51199">
    <property type="entry name" value="SF4_HELICASE"/>
    <property type="match status" value="1"/>
</dbReference>